<gene>
    <name evidence="6" type="ORF">ACFO0P_11560</name>
</gene>
<dbReference type="InterPro" id="IPR001647">
    <property type="entry name" value="HTH_TetR"/>
</dbReference>
<evidence type="ECO:0000313" key="6">
    <source>
        <dbReference type="EMBL" id="MFC4454410.1"/>
    </source>
</evidence>
<dbReference type="RefSeq" id="WP_380129785.1">
    <property type="nucleotide sequence ID" value="NZ_JBHSEG010000005.1"/>
</dbReference>
<keyword evidence="1" id="KW-0805">Transcription regulation</keyword>
<proteinExistence type="predicted"/>
<dbReference type="EMBL" id="JBHSEG010000005">
    <property type="protein sequence ID" value="MFC4454410.1"/>
    <property type="molecule type" value="Genomic_DNA"/>
</dbReference>
<dbReference type="SUPFAM" id="SSF46689">
    <property type="entry name" value="Homeodomain-like"/>
    <property type="match status" value="1"/>
</dbReference>
<dbReference type="InterPro" id="IPR009057">
    <property type="entry name" value="Homeodomain-like_sf"/>
</dbReference>
<reference evidence="7" key="1">
    <citation type="journal article" date="2019" name="Int. J. Syst. Evol. Microbiol.">
        <title>The Global Catalogue of Microorganisms (GCM) 10K type strain sequencing project: providing services to taxonomists for standard genome sequencing and annotation.</title>
        <authorList>
            <consortium name="The Broad Institute Genomics Platform"/>
            <consortium name="The Broad Institute Genome Sequencing Center for Infectious Disease"/>
            <person name="Wu L."/>
            <person name="Ma J."/>
        </authorList>
    </citation>
    <scope>NUCLEOTIDE SEQUENCE [LARGE SCALE GENOMIC DNA]</scope>
    <source>
        <strain evidence="7">CCUG 39970</strain>
    </source>
</reference>
<sequence>MNEIEALLHPQTRRHLRNEQRLRQAAIREFAHHGLQGAKVSTIVAAAELSQPSFYRAWPSKEAAYSSIIDSTNALWQAAADTSLKLSTDLPLVTALERGVGHLFDVLTTDMDLTRLVLRHNSQTDQHSLYVPIYTQRFRELQASRVIGLHHAPELLAQVYTALTERFLYARLLTGDATSQQAAHELMSVLLPLLLAEDGLS</sequence>
<dbReference type="PROSITE" id="PS50977">
    <property type="entry name" value="HTH_TETR_2"/>
    <property type="match status" value="1"/>
</dbReference>
<accession>A0ABV8YA50</accession>
<dbReference type="InterPro" id="IPR050109">
    <property type="entry name" value="HTH-type_TetR-like_transc_reg"/>
</dbReference>
<keyword evidence="3" id="KW-0804">Transcription</keyword>
<name>A0ABV8YA50_9DEIO</name>
<dbReference type="Gene3D" id="1.10.357.10">
    <property type="entry name" value="Tetracycline Repressor, domain 2"/>
    <property type="match status" value="1"/>
</dbReference>
<keyword evidence="7" id="KW-1185">Reference proteome</keyword>
<evidence type="ECO:0000313" key="7">
    <source>
        <dbReference type="Proteomes" id="UP001595939"/>
    </source>
</evidence>
<organism evidence="6 7">
    <name type="scientific">Deinococcus sonorensis</name>
    <dbReference type="NCBI Taxonomy" id="309891"/>
    <lineage>
        <taxon>Bacteria</taxon>
        <taxon>Thermotogati</taxon>
        <taxon>Deinococcota</taxon>
        <taxon>Deinococci</taxon>
        <taxon>Deinococcales</taxon>
        <taxon>Deinococcaceae</taxon>
        <taxon>Deinococcus</taxon>
    </lineage>
</organism>
<evidence type="ECO:0000256" key="1">
    <source>
        <dbReference type="ARBA" id="ARBA00023015"/>
    </source>
</evidence>
<protein>
    <submittedName>
        <fullName evidence="6">TetR/AcrR family transcriptional regulator</fullName>
    </submittedName>
</protein>
<dbReference type="Proteomes" id="UP001595939">
    <property type="component" value="Unassembled WGS sequence"/>
</dbReference>
<dbReference type="Pfam" id="PF00440">
    <property type="entry name" value="TetR_N"/>
    <property type="match status" value="1"/>
</dbReference>
<comment type="caution">
    <text evidence="6">The sequence shown here is derived from an EMBL/GenBank/DDBJ whole genome shotgun (WGS) entry which is preliminary data.</text>
</comment>
<feature type="DNA-binding region" description="H-T-H motif" evidence="4">
    <location>
        <begin position="39"/>
        <end position="58"/>
    </location>
</feature>
<evidence type="ECO:0000259" key="5">
    <source>
        <dbReference type="PROSITE" id="PS50977"/>
    </source>
</evidence>
<feature type="domain" description="HTH tetR-type" evidence="5">
    <location>
        <begin position="16"/>
        <end position="76"/>
    </location>
</feature>
<dbReference type="PANTHER" id="PTHR30055">
    <property type="entry name" value="HTH-TYPE TRANSCRIPTIONAL REGULATOR RUTR"/>
    <property type="match status" value="1"/>
</dbReference>
<evidence type="ECO:0000256" key="4">
    <source>
        <dbReference type="PROSITE-ProRule" id="PRU00335"/>
    </source>
</evidence>
<keyword evidence="2 4" id="KW-0238">DNA-binding</keyword>
<evidence type="ECO:0000256" key="2">
    <source>
        <dbReference type="ARBA" id="ARBA00023125"/>
    </source>
</evidence>
<evidence type="ECO:0000256" key="3">
    <source>
        <dbReference type="ARBA" id="ARBA00023163"/>
    </source>
</evidence>
<dbReference type="PANTHER" id="PTHR30055:SF234">
    <property type="entry name" value="HTH-TYPE TRANSCRIPTIONAL REGULATOR BETI"/>
    <property type="match status" value="1"/>
</dbReference>